<keyword evidence="9" id="KW-1185">Reference proteome</keyword>
<dbReference type="GO" id="GO:0019628">
    <property type="term" value="P:urate catabolic process"/>
    <property type="evidence" value="ECO:0007669"/>
    <property type="project" value="TreeGrafter"/>
</dbReference>
<dbReference type="EC" id="4.1.1.97" evidence="3"/>
<gene>
    <name evidence="8" type="ORF">HD599_002376</name>
</gene>
<dbReference type="SUPFAM" id="SSF158694">
    <property type="entry name" value="UraD-Like"/>
    <property type="match status" value="1"/>
</dbReference>
<dbReference type="InterPro" id="IPR017595">
    <property type="entry name" value="OHCU_decarboxylase-2"/>
</dbReference>
<dbReference type="RefSeq" id="WP_246376192.1">
    <property type="nucleotide sequence ID" value="NZ_JACHMJ010000001.1"/>
</dbReference>
<keyword evidence="4" id="KW-0659">Purine metabolism</keyword>
<dbReference type="PANTHER" id="PTHR43466:SF1">
    <property type="entry name" value="2-OXO-4-HYDROXY-4-CARBOXY-5-UREIDOIMIDAZOLINE DECARBOXYLASE-RELATED"/>
    <property type="match status" value="1"/>
</dbReference>
<dbReference type="EMBL" id="JACHMJ010000001">
    <property type="protein sequence ID" value="MBB5844053.1"/>
    <property type="molecule type" value="Genomic_DNA"/>
</dbReference>
<dbReference type="NCBIfam" id="NF010372">
    <property type="entry name" value="PRK13798.1"/>
    <property type="match status" value="1"/>
</dbReference>
<sequence>MDVTETTLRDGLAASLSVNRWIDEVAAGYPYESVARLLDAAAEAATPLSPAEIDEAIAHHPRIGEKPVGEGQAQSFSRDEQSALGDEDALVAAQIAAGNEAYEERFGRVFIIRAAGRTRAEILEELTRRLELPNASELEIVGEQLREIALLRLEKLFGAEA</sequence>
<evidence type="ECO:0000256" key="5">
    <source>
        <dbReference type="ARBA" id="ARBA00022793"/>
    </source>
</evidence>
<protein>
    <recommendedName>
        <fullName evidence="3">2-oxo-4-hydroxy-4-carboxy-5-ureidoimidazoline decarboxylase</fullName>
        <ecNumber evidence="3">4.1.1.97</ecNumber>
    </recommendedName>
</protein>
<evidence type="ECO:0000256" key="4">
    <source>
        <dbReference type="ARBA" id="ARBA00022631"/>
    </source>
</evidence>
<proteinExistence type="predicted"/>
<dbReference type="GO" id="GO:0051997">
    <property type="term" value="F:2-oxo-4-hydroxy-4-carboxy-5-ureidoimidazoline decarboxylase activity"/>
    <property type="evidence" value="ECO:0007669"/>
    <property type="project" value="UniProtKB-EC"/>
</dbReference>
<evidence type="ECO:0000256" key="1">
    <source>
        <dbReference type="ARBA" id="ARBA00001163"/>
    </source>
</evidence>
<dbReference type="NCBIfam" id="TIGR03180">
    <property type="entry name" value="UraD_2"/>
    <property type="match status" value="1"/>
</dbReference>
<dbReference type="Pfam" id="PF09349">
    <property type="entry name" value="OHCU_decarbox"/>
    <property type="match status" value="1"/>
</dbReference>
<dbReference type="GO" id="GO:0006144">
    <property type="term" value="P:purine nucleobase metabolic process"/>
    <property type="evidence" value="ECO:0007669"/>
    <property type="project" value="UniProtKB-KW"/>
</dbReference>
<evidence type="ECO:0000256" key="2">
    <source>
        <dbReference type="ARBA" id="ARBA00004754"/>
    </source>
</evidence>
<dbReference type="Proteomes" id="UP000536685">
    <property type="component" value="Unassembled WGS sequence"/>
</dbReference>
<dbReference type="PANTHER" id="PTHR43466">
    <property type="entry name" value="2-OXO-4-HYDROXY-4-CARBOXY-5-UREIDOIMIDAZOLINE DECARBOXYLASE-RELATED"/>
    <property type="match status" value="1"/>
</dbReference>
<keyword evidence="5" id="KW-0210">Decarboxylase</keyword>
<evidence type="ECO:0000313" key="9">
    <source>
        <dbReference type="Proteomes" id="UP000536685"/>
    </source>
</evidence>
<dbReference type="InterPro" id="IPR036778">
    <property type="entry name" value="OHCU_decarboxylase_sf"/>
</dbReference>
<comment type="catalytic activity">
    <reaction evidence="1">
        <text>5-hydroxy-2-oxo-4-ureido-2,5-dihydro-1H-imidazole-5-carboxylate + H(+) = (S)-allantoin + CO2</text>
        <dbReference type="Rhea" id="RHEA:26301"/>
        <dbReference type="ChEBI" id="CHEBI:15378"/>
        <dbReference type="ChEBI" id="CHEBI:15678"/>
        <dbReference type="ChEBI" id="CHEBI:16526"/>
        <dbReference type="ChEBI" id="CHEBI:58639"/>
        <dbReference type="EC" id="4.1.1.97"/>
    </reaction>
</comment>
<name>A0A841AR38_9MICO</name>
<comment type="pathway">
    <text evidence="2">Purine metabolism; urate degradation; (S)-allantoin from urate: step 3/3.</text>
</comment>
<accession>A0A841AR38</accession>
<dbReference type="AlphaFoldDB" id="A0A841AR38"/>
<reference evidence="8 9" key="1">
    <citation type="submission" date="2020-08" db="EMBL/GenBank/DDBJ databases">
        <title>Sequencing the genomes of 1000 actinobacteria strains.</title>
        <authorList>
            <person name="Klenk H.-P."/>
        </authorList>
    </citation>
    <scope>NUCLEOTIDE SEQUENCE [LARGE SCALE GENOMIC DNA]</scope>
    <source>
        <strain evidence="8 9">DSM 105784</strain>
    </source>
</reference>
<evidence type="ECO:0000256" key="3">
    <source>
        <dbReference type="ARBA" id="ARBA00012257"/>
    </source>
</evidence>
<dbReference type="InterPro" id="IPR018020">
    <property type="entry name" value="OHCU_decarboxylase"/>
</dbReference>
<evidence type="ECO:0000259" key="7">
    <source>
        <dbReference type="Pfam" id="PF09349"/>
    </source>
</evidence>
<evidence type="ECO:0000313" key="8">
    <source>
        <dbReference type="EMBL" id="MBB5844053.1"/>
    </source>
</evidence>
<evidence type="ECO:0000256" key="6">
    <source>
        <dbReference type="ARBA" id="ARBA00023239"/>
    </source>
</evidence>
<feature type="domain" description="Oxo-4-hydroxy-4-carboxy-5-ureidoimidazoline decarboxylase" evidence="7">
    <location>
        <begin position="6"/>
        <end position="154"/>
    </location>
</feature>
<comment type="caution">
    <text evidence="8">The sequence shown here is derived from an EMBL/GenBank/DDBJ whole genome shotgun (WGS) entry which is preliminary data.</text>
</comment>
<keyword evidence="6 8" id="KW-0456">Lyase</keyword>
<organism evidence="8 9">
    <name type="scientific">Conyzicola lurida</name>
    <dbReference type="NCBI Taxonomy" id="1172621"/>
    <lineage>
        <taxon>Bacteria</taxon>
        <taxon>Bacillati</taxon>
        <taxon>Actinomycetota</taxon>
        <taxon>Actinomycetes</taxon>
        <taxon>Micrococcales</taxon>
        <taxon>Microbacteriaceae</taxon>
        <taxon>Conyzicola</taxon>
    </lineage>
</organism>
<dbReference type="Gene3D" id="1.10.3330.10">
    <property type="entry name" value="Oxo-4-hydroxy-4-carboxy-5-ureidoimidazoline decarboxylase"/>
    <property type="match status" value="1"/>
</dbReference>